<dbReference type="InterPro" id="IPR029033">
    <property type="entry name" value="His_PPase_superfam"/>
</dbReference>
<protein>
    <recommendedName>
        <fullName evidence="10">Inositol hexakisphosphate and diphosphoinositol-pentakisphosphate kinase</fullName>
        <ecNumber evidence="10">2.7.4.24</ecNumber>
    </recommendedName>
</protein>
<evidence type="ECO:0000259" key="13">
    <source>
        <dbReference type="Pfam" id="PF08443"/>
    </source>
</evidence>
<evidence type="ECO:0000256" key="9">
    <source>
        <dbReference type="ARBA" id="ARBA00034629"/>
    </source>
</evidence>
<dbReference type="GO" id="GO:0052723">
    <property type="term" value="F:inositol hexakisphosphate 1-kinase activity"/>
    <property type="evidence" value="ECO:0007669"/>
    <property type="project" value="RHEA"/>
</dbReference>
<reference evidence="14 15" key="1">
    <citation type="journal article" date="2017" name="PLoS Biol.">
        <title>The sea cucumber genome provides insights into morphological evolution and visceral regeneration.</title>
        <authorList>
            <person name="Zhang X."/>
            <person name="Sun L."/>
            <person name="Yuan J."/>
            <person name="Sun Y."/>
            <person name="Gao Y."/>
            <person name="Zhang L."/>
            <person name="Li S."/>
            <person name="Dai H."/>
            <person name="Hamel J.F."/>
            <person name="Liu C."/>
            <person name="Yu Y."/>
            <person name="Liu S."/>
            <person name="Lin W."/>
            <person name="Guo K."/>
            <person name="Jin S."/>
            <person name="Xu P."/>
            <person name="Storey K.B."/>
            <person name="Huan P."/>
            <person name="Zhang T."/>
            <person name="Zhou Y."/>
            <person name="Zhang J."/>
            <person name="Lin C."/>
            <person name="Li X."/>
            <person name="Xing L."/>
            <person name="Huo D."/>
            <person name="Sun M."/>
            <person name="Wang L."/>
            <person name="Mercier A."/>
            <person name="Li F."/>
            <person name="Yang H."/>
            <person name="Xiang J."/>
        </authorList>
    </citation>
    <scope>NUCLEOTIDE SEQUENCE [LARGE SCALE GENOMIC DNA]</scope>
    <source>
        <strain evidence="14">Shaxun</strain>
        <tissue evidence="14">Muscle</tissue>
    </source>
</reference>
<dbReference type="FunFam" id="3.40.50.11950:FF:000003">
    <property type="entry name" value="Inositol hexakisphosphate and diphosphoinositol-pentakisphosphate kinase"/>
    <property type="match status" value="1"/>
</dbReference>
<evidence type="ECO:0000256" key="10">
    <source>
        <dbReference type="RuleBase" id="RU365032"/>
    </source>
</evidence>
<name>A0A2G8KPQ8_STIJA</name>
<gene>
    <name evidence="14" type="ORF">BSL78_13162</name>
</gene>
<accession>A0A2G8KPQ8</accession>
<evidence type="ECO:0000256" key="6">
    <source>
        <dbReference type="ARBA" id="ARBA00022777"/>
    </source>
</evidence>
<dbReference type="PANTHER" id="PTHR12750">
    <property type="entry name" value="DIPHOSPHOINOSITOL PENTAKISPHOSPHATE KINASE"/>
    <property type="match status" value="1"/>
</dbReference>
<dbReference type="OrthoDB" id="18042at2759"/>
<comment type="subcellular location">
    <subcellularLocation>
        <location evidence="1 10">Cytoplasm</location>
        <location evidence="1 10">Cytosol</location>
    </subcellularLocation>
</comment>
<dbReference type="GO" id="GO:0033857">
    <property type="term" value="F:5-diphosphoinositol pentakisphosphate 1-kinase activity"/>
    <property type="evidence" value="ECO:0007669"/>
    <property type="project" value="TreeGrafter"/>
</dbReference>
<evidence type="ECO:0000256" key="4">
    <source>
        <dbReference type="ARBA" id="ARBA00022679"/>
    </source>
</evidence>
<evidence type="ECO:0000256" key="1">
    <source>
        <dbReference type="ARBA" id="ARBA00004514"/>
    </source>
</evidence>
<evidence type="ECO:0000313" key="15">
    <source>
        <dbReference type="Proteomes" id="UP000230750"/>
    </source>
</evidence>
<dbReference type="InterPro" id="IPR000560">
    <property type="entry name" value="His_Pase_clade-2"/>
</dbReference>
<dbReference type="Pfam" id="PF00328">
    <property type="entry name" value="His_Phos_2"/>
    <property type="match status" value="1"/>
</dbReference>
<keyword evidence="4 10" id="KW-0808">Transferase</keyword>
<comment type="function">
    <text evidence="10">Bifunctional inositol kinase that acts in concert with the IP6K kinases to synthesize the diphosphate group-containing inositol pyrophosphates diphosphoinositol pentakisphosphate, PP-InsP5, and bis-diphosphoinositol tetrakisphosphate, (PP)2-InsP4. PP-InsP5 and (PP)2-InsP4, also respectively called InsP7 and InsP8, may regulate a variety of cellular processes, including apoptosis, vesicle trafficking, cytoskeletal dynamics, and exocytosis. Phosphorylates inositol hexakisphosphate (InsP6).</text>
</comment>
<organism evidence="14 15">
    <name type="scientific">Stichopus japonicus</name>
    <name type="common">Sea cucumber</name>
    <dbReference type="NCBI Taxonomy" id="307972"/>
    <lineage>
        <taxon>Eukaryota</taxon>
        <taxon>Metazoa</taxon>
        <taxon>Echinodermata</taxon>
        <taxon>Eleutherozoa</taxon>
        <taxon>Echinozoa</taxon>
        <taxon>Holothuroidea</taxon>
        <taxon>Aspidochirotacea</taxon>
        <taxon>Aspidochirotida</taxon>
        <taxon>Stichopodidae</taxon>
        <taxon>Apostichopus</taxon>
    </lineage>
</organism>
<dbReference type="CDD" id="cd07061">
    <property type="entry name" value="HP_HAP_like"/>
    <property type="match status" value="1"/>
</dbReference>
<keyword evidence="15" id="KW-1185">Reference proteome</keyword>
<evidence type="ECO:0000256" key="2">
    <source>
        <dbReference type="ARBA" id="ARBA00005609"/>
    </source>
</evidence>
<dbReference type="GO" id="GO:0005524">
    <property type="term" value="F:ATP binding"/>
    <property type="evidence" value="ECO:0007669"/>
    <property type="project" value="UniProtKB-KW"/>
</dbReference>
<dbReference type="EMBL" id="MRZV01000440">
    <property type="protein sequence ID" value="PIK49955.1"/>
    <property type="molecule type" value="Genomic_DNA"/>
</dbReference>
<sequence length="693" mass="79845">MRLPLLLLTGFPLEKAIAYANLRKPLIINDLENQFTLMDRRKVFRILKENDIPVPRHAVLDRAYDPVEVSMQESEDHVEVSGSVFQKPFVEKPISAEDHNVYIYFPTSAGGGSQRLFRKRGNRSSQYSSESRLRPNGSYIYEEFMPTDGTDVKVYTVGPDYAHAEARKSPALDGKVERDNQGKEIRYPVILNNQEKLIAKKICHAFKQFVCGFDLLRAHGKSYVCDVNGFSFVKNSKKYYDDCAKILGNLIMRKIAPKYNIPWQMFTLDEEIPFVPTTHGTMMELRCVIAVIRHGDRTPKQKMKMEVKHRKFFQLFENYGGLRKKKIKLKRPEQLQKVLDVARSLLDELHNQKHENQMEIEERESKLEQLKAVLEMYGYFSGINRKVQMKLLDGNKSKQSSSEEVSAASKKGSGRQSAKGEQSILLILKWGGELTPAGRVQAEELGRAFRCIYPGGQGDYAGFPGCGLLRLHSTYRHDLKIYASDEGRVQMTAAAFTKSANTSGLLEHEKDSNTIQSKVKEKLYDQFRKDRVLSEEEIQELAPTTSKSLTDALRYIKNSVTMCERVHRLIKTTTEKIKELILNPDYKGLELYHNESLDLMLRRWSKLDKDFKTSKGLFDITKIPDIYDCVKYDSLHNYNLRNLGFDHMDEFYNCAEALATVIIPQENDPQWQRQEYLSAVKELNYMTQIVIML</sequence>
<evidence type="ECO:0000256" key="12">
    <source>
        <dbReference type="SAM" id="MobiDB-lite"/>
    </source>
</evidence>
<keyword evidence="11" id="KW-0175">Coiled coil</keyword>
<dbReference type="GO" id="GO:0032958">
    <property type="term" value="P:inositol phosphate biosynthetic process"/>
    <property type="evidence" value="ECO:0007669"/>
    <property type="project" value="TreeGrafter"/>
</dbReference>
<evidence type="ECO:0000256" key="5">
    <source>
        <dbReference type="ARBA" id="ARBA00022741"/>
    </source>
</evidence>
<feature type="domain" description="ATP-grasp fold RimK-type" evidence="13">
    <location>
        <begin position="186"/>
        <end position="239"/>
    </location>
</feature>
<dbReference type="Gene3D" id="3.40.50.1240">
    <property type="entry name" value="Phosphoglycerate mutase-like"/>
    <property type="match status" value="1"/>
</dbReference>
<keyword evidence="6 10" id="KW-0418">Kinase</keyword>
<dbReference type="Proteomes" id="UP000230750">
    <property type="component" value="Unassembled WGS sequence"/>
</dbReference>
<dbReference type="InterPro" id="IPR033379">
    <property type="entry name" value="Acid_Pase_AS"/>
</dbReference>
<evidence type="ECO:0000256" key="7">
    <source>
        <dbReference type="ARBA" id="ARBA00022840"/>
    </source>
</evidence>
<dbReference type="AlphaFoldDB" id="A0A2G8KPQ8"/>
<comment type="similarity">
    <text evidence="2 10">Belongs to the histidine acid phosphatase family. VIP1 subfamily.</text>
</comment>
<evidence type="ECO:0000313" key="14">
    <source>
        <dbReference type="EMBL" id="PIK49955.1"/>
    </source>
</evidence>
<dbReference type="InterPro" id="IPR013651">
    <property type="entry name" value="ATP-grasp_RimK-type"/>
</dbReference>
<dbReference type="PROSITE" id="PS00616">
    <property type="entry name" value="HIS_ACID_PHOSPHAT_1"/>
    <property type="match status" value="1"/>
</dbReference>
<comment type="catalytic activity">
    <reaction evidence="8">
        <text>5-diphospho-1D-myo-inositol 1,2,3,4,6-pentakisphosphate + ATP + H(+) = 1,5-bis(diphospho)-1D-myo-inositol 2,3,4,6-tetrakisphosphate + ADP</text>
        <dbReference type="Rhea" id="RHEA:10276"/>
        <dbReference type="ChEBI" id="CHEBI:15378"/>
        <dbReference type="ChEBI" id="CHEBI:30616"/>
        <dbReference type="ChEBI" id="CHEBI:58628"/>
        <dbReference type="ChEBI" id="CHEBI:77983"/>
        <dbReference type="ChEBI" id="CHEBI:456216"/>
        <dbReference type="EC" id="2.7.4.24"/>
    </reaction>
    <physiologicalReaction direction="left-to-right" evidence="8">
        <dbReference type="Rhea" id="RHEA:10277"/>
    </physiologicalReaction>
</comment>
<dbReference type="GO" id="GO:0005829">
    <property type="term" value="C:cytosol"/>
    <property type="evidence" value="ECO:0007669"/>
    <property type="project" value="UniProtKB-SubCell"/>
</dbReference>
<dbReference type="SUPFAM" id="SSF53254">
    <property type="entry name" value="Phosphoglycerate mutase-like"/>
    <property type="match status" value="1"/>
</dbReference>
<feature type="compositionally biased region" description="Low complexity" evidence="12">
    <location>
        <begin position="397"/>
        <end position="411"/>
    </location>
</feature>
<dbReference type="InterPro" id="IPR037446">
    <property type="entry name" value="His_Pase_VIP1"/>
</dbReference>
<keyword evidence="7 10" id="KW-0067">ATP-binding</keyword>
<dbReference type="STRING" id="307972.A0A2G8KPQ8"/>
<dbReference type="GO" id="GO:0006020">
    <property type="term" value="P:inositol metabolic process"/>
    <property type="evidence" value="ECO:0007669"/>
    <property type="project" value="TreeGrafter"/>
</dbReference>
<keyword evidence="5 10" id="KW-0547">Nucleotide-binding</keyword>
<comment type="caution">
    <text evidence="14">The sequence shown here is derived from an EMBL/GenBank/DDBJ whole genome shotgun (WGS) entry which is preliminary data.</text>
</comment>
<dbReference type="Pfam" id="PF08443">
    <property type="entry name" value="RimK"/>
    <property type="match status" value="1"/>
</dbReference>
<dbReference type="FunFam" id="3.30.470.20:FF:000003">
    <property type="entry name" value="Inositol hexakisphosphate and diphosphoinositol-pentakisphosphate kinase"/>
    <property type="match status" value="1"/>
</dbReference>
<evidence type="ECO:0000256" key="3">
    <source>
        <dbReference type="ARBA" id="ARBA00022490"/>
    </source>
</evidence>
<evidence type="ECO:0000256" key="8">
    <source>
        <dbReference type="ARBA" id="ARBA00033696"/>
    </source>
</evidence>
<dbReference type="Gene3D" id="3.40.50.11950">
    <property type="match status" value="1"/>
</dbReference>
<evidence type="ECO:0000256" key="11">
    <source>
        <dbReference type="SAM" id="Coils"/>
    </source>
</evidence>
<proteinExistence type="inferred from homology"/>
<feature type="region of interest" description="Disordered" evidence="12">
    <location>
        <begin position="394"/>
        <end position="417"/>
    </location>
</feature>
<dbReference type="SUPFAM" id="SSF56059">
    <property type="entry name" value="Glutathione synthetase ATP-binding domain-like"/>
    <property type="match status" value="1"/>
</dbReference>
<dbReference type="PANTHER" id="PTHR12750:SF9">
    <property type="entry name" value="INOSITOL HEXAKISPHOSPHATE AND DIPHOSPHOINOSITOL-PENTAKISPHOSPHATE KINASE"/>
    <property type="match status" value="1"/>
</dbReference>
<dbReference type="EC" id="2.7.4.24" evidence="10"/>
<keyword evidence="3 10" id="KW-0963">Cytoplasm</keyword>
<feature type="coiled-coil region" evidence="11">
    <location>
        <begin position="346"/>
        <end position="373"/>
    </location>
</feature>
<comment type="catalytic activity">
    <reaction evidence="9">
        <text>1D-myo-inositol hexakisphosphate + ATP = 1-diphospho-1D-myo-inositol 2,3,4,5,6-pentakisphosphate + ADP</text>
        <dbReference type="Rhea" id="RHEA:37459"/>
        <dbReference type="ChEBI" id="CHEBI:30616"/>
        <dbReference type="ChEBI" id="CHEBI:58130"/>
        <dbReference type="ChEBI" id="CHEBI:74946"/>
        <dbReference type="ChEBI" id="CHEBI:456216"/>
        <dbReference type="EC" id="2.7.4.24"/>
    </reaction>
    <physiologicalReaction direction="left-to-right" evidence="9">
        <dbReference type="Rhea" id="RHEA:37460"/>
    </physiologicalReaction>
</comment>
<dbReference type="Gene3D" id="3.30.470.20">
    <property type="entry name" value="ATP-grasp fold, B domain"/>
    <property type="match status" value="1"/>
</dbReference>